<geneLocation type="plasmid" evidence="2">
    <name>pdfi1</name>
</geneLocation>
<dbReference type="KEGG" id="dfc:DFI_14570"/>
<dbReference type="STRING" id="317577.GCA_000419625_03236"/>
<organism evidence="1 2">
    <name type="scientific">Deinococcus ficus</name>
    <dbReference type="NCBI Taxonomy" id="317577"/>
    <lineage>
        <taxon>Bacteria</taxon>
        <taxon>Thermotogati</taxon>
        <taxon>Deinococcota</taxon>
        <taxon>Deinococci</taxon>
        <taxon>Deinococcales</taxon>
        <taxon>Deinococcaceae</taxon>
        <taxon>Deinococcus</taxon>
    </lineage>
</organism>
<evidence type="ECO:0000313" key="2">
    <source>
        <dbReference type="Proteomes" id="UP000259030"/>
    </source>
</evidence>
<keyword evidence="2" id="KW-1185">Reference proteome</keyword>
<proteinExistence type="predicted"/>
<dbReference type="Proteomes" id="UP000259030">
    <property type="component" value="Plasmid pDFI1"/>
</dbReference>
<dbReference type="EMBL" id="CP021082">
    <property type="protein sequence ID" value="ASN82409.1"/>
    <property type="molecule type" value="Genomic_DNA"/>
</dbReference>
<evidence type="ECO:0000313" key="1">
    <source>
        <dbReference type="EMBL" id="ASN82409.1"/>
    </source>
</evidence>
<name>A0A221T0J4_9DEIO</name>
<evidence type="ECO:0008006" key="3">
    <source>
        <dbReference type="Google" id="ProtNLM"/>
    </source>
</evidence>
<gene>
    <name evidence="1" type="ORF">DFI_14570</name>
</gene>
<reference evidence="1 2" key="1">
    <citation type="submission" date="2017-05" db="EMBL/GenBank/DDBJ databases">
        <title>The complete genome sequence of Deinococcus ficus isolated from the rhizosphere of the Ficus religiosa L. in Taiwan.</title>
        <authorList>
            <person name="Wu K.-M."/>
            <person name="Liao T.-L."/>
            <person name="Liu Y.-M."/>
            <person name="Young C.-C."/>
            <person name="Tsai S.-F."/>
        </authorList>
    </citation>
    <scope>NUCLEOTIDE SEQUENCE [LARGE SCALE GENOMIC DNA]</scope>
    <source>
        <strain evidence="1 2">CC-FR2-10</strain>
        <plasmid evidence="2">pdfi1</plasmid>
    </source>
</reference>
<accession>A0A221T0J4</accession>
<dbReference type="AlphaFoldDB" id="A0A221T0J4"/>
<protein>
    <recommendedName>
        <fullName evidence="3">DNA primase</fullName>
    </recommendedName>
</protein>
<keyword evidence="1" id="KW-0614">Plasmid</keyword>
<sequence length="244" mass="25661">MAVDARDPAHWQGVEGAAALVRSGRASGVGLCLTPDLGWVGVDLDHCRSPEGELTPEALQIMADLPGTYVETSPSGKGVHLLVPGTLPDGWRRAPGVDLVHNGFLTVTGEELRAGVVGAAVDLAGWHARHAPVQLAVVGRPAARRRAPVAHPEALLRRASRARNGARFGALWAGGRCGYPSRSEGDLALMMMLLYWLGDPPEDTGVVECFLASGRARAGLTPAYLSRTLATARAYRAGRASRPG</sequence>